<accession>A0ABW6IFG7</accession>
<evidence type="ECO:0000259" key="2">
    <source>
        <dbReference type="Pfam" id="PF08486"/>
    </source>
</evidence>
<dbReference type="NCBIfam" id="TIGR02669">
    <property type="entry name" value="SpoIID_LytB"/>
    <property type="match status" value="1"/>
</dbReference>
<gene>
    <name evidence="3" type="ORF">ACFVKH_10045</name>
</gene>
<comment type="caution">
    <text evidence="3">The sequence shown here is derived from an EMBL/GenBank/DDBJ whole genome shotgun (WGS) entry which is preliminary data.</text>
</comment>
<dbReference type="EMBL" id="JBHZOL010000068">
    <property type="protein sequence ID" value="MFE4106617.1"/>
    <property type="molecule type" value="Genomic_DNA"/>
</dbReference>
<protein>
    <submittedName>
        <fullName evidence="3">SpoIID/LytB domain-containing protein</fullName>
    </submittedName>
</protein>
<sequence length="566" mass="62244">MLFSLKKLPQSTVRQSLFWLVGAAVTTGAIAAGGGNPSALAQTAQNPEIRVGVVQRFGEAEDDELIVEPLEGLLTLTFKTGAQTQTVSAPQAKLDIALQPLPKPALQERVVLSSHRSFESAEDSANQWRDRGIEVEIAQPSSWQVWAKREVYSTPLLRRLLLKNVQSRGFDQVFLDSEVVTAIPKAAFIANGYRYNRDRFEITTPNRRIRVVAGEGPRDRSLYGGDLMLQPNAYGTYTLVNEVPIETYLRGVVPYEIGLGAPPSTIEAQAILARTYALRNLRRFAIDDYQLCADTQCQVYFGISGAAEASDRAIAATQGLVLTYENELIDALYSSTTGGVTAKFSDVWNGADRPYLQSVIDSVQPVWNLSQKPLSAEANIRAFLALDQGFNEDDWDLFRWQAESDLTEIAQDLKTYLQRQQHPLANLTQVSQLQVTERSTGGRIQKLAIQTDVGVVELAKDEIIRALAAPRSLLFYIDPVYAAPAENAASTPAPVLKGYKFVGGGWGHGVGMSQTGAYRLGELGWSAARIVQFYYPNTELKPISRELTFWRQPSASPGSPDLPASE</sequence>
<feature type="signal peptide" evidence="1">
    <location>
        <begin position="1"/>
        <end position="31"/>
    </location>
</feature>
<proteinExistence type="predicted"/>
<dbReference type="PANTHER" id="PTHR30032:SF4">
    <property type="entry name" value="AMIDASE ENHANCER"/>
    <property type="match status" value="1"/>
</dbReference>
<dbReference type="RefSeq" id="WP_377964551.1">
    <property type="nucleotide sequence ID" value="NZ_JBHZOL010000068.1"/>
</dbReference>
<keyword evidence="1" id="KW-0732">Signal</keyword>
<dbReference type="PANTHER" id="PTHR30032">
    <property type="entry name" value="N-ACETYLMURAMOYL-L-ALANINE AMIDASE-RELATED"/>
    <property type="match status" value="1"/>
</dbReference>
<dbReference type="InterPro" id="IPR051922">
    <property type="entry name" value="Bact_Sporulation_Assoc"/>
</dbReference>
<organism evidence="3 4">
    <name type="scientific">Almyronema epifaneia S1</name>
    <dbReference type="NCBI Taxonomy" id="2991925"/>
    <lineage>
        <taxon>Bacteria</taxon>
        <taxon>Bacillati</taxon>
        <taxon>Cyanobacteriota</taxon>
        <taxon>Cyanophyceae</taxon>
        <taxon>Nodosilineales</taxon>
        <taxon>Nodosilineaceae</taxon>
        <taxon>Almyronema</taxon>
        <taxon>Almyronema epifaneia</taxon>
    </lineage>
</organism>
<feature type="domain" description="Sporulation stage II protein D amidase enhancer LytB N-terminal" evidence="2">
    <location>
        <begin position="235"/>
        <end position="324"/>
    </location>
</feature>
<dbReference type="Proteomes" id="UP001600165">
    <property type="component" value="Unassembled WGS sequence"/>
</dbReference>
<evidence type="ECO:0000256" key="1">
    <source>
        <dbReference type="SAM" id="SignalP"/>
    </source>
</evidence>
<dbReference type="Pfam" id="PF08486">
    <property type="entry name" value="SpoIID"/>
    <property type="match status" value="1"/>
</dbReference>
<evidence type="ECO:0000313" key="3">
    <source>
        <dbReference type="EMBL" id="MFE4106617.1"/>
    </source>
</evidence>
<name>A0ABW6IFG7_9CYAN</name>
<evidence type="ECO:0000313" key="4">
    <source>
        <dbReference type="Proteomes" id="UP001600165"/>
    </source>
</evidence>
<keyword evidence="4" id="KW-1185">Reference proteome</keyword>
<dbReference type="InterPro" id="IPR013693">
    <property type="entry name" value="SpoIID/LytB_N"/>
</dbReference>
<reference evidence="3 4" key="1">
    <citation type="submission" date="2024-10" db="EMBL/GenBank/DDBJ databases">
        <authorList>
            <person name="Ratan Roy A."/>
            <person name="Morales Sandoval P.H."/>
            <person name="De Los Santos Villalobos S."/>
            <person name="Chakraborty S."/>
            <person name="Mukherjee J."/>
        </authorList>
    </citation>
    <scope>NUCLEOTIDE SEQUENCE [LARGE SCALE GENOMIC DNA]</scope>
    <source>
        <strain evidence="3 4">S1</strain>
    </source>
</reference>
<dbReference type="InterPro" id="IPR013486">
    <property type="entry name" value="SpoIID/LytB"/>
</dbReference>
<feature type="chain" id="PRO_5046519956" evidence="1">
    <location>
        <begin position="32"/>
        <end position="566"/>
    </location>
</feature>